<dbReference type="GO" id="GO:0000976">
    <property type="term" value="F:transcription cis-regulatory region binding"/>
    <property type="evidence" value="ECO:0007669"/>
    <property type="project" value="TreeGrafter"/>
</dbReference>
<name>A0A9P7SVC9_9HYPO</name>
<evidence type="ECO:0000313" key="7">
    <source>
        <dbReference type="Proteomes" id="UP000748025"/>
    </source>
</evidence>
<keyword evidence="2" id="KW-0539">Nucleus</keyword>
<feature type="domain" description="Zn(2)-C6 fungal-type" evidence="5">
    <location>
        <begin position="174"/>
        <end position="202"/>
    </location>
</feature>
<dbReference type="SUPFAM" id="SSF57701">
    <property type="entry name" value="Zn2/Cys6 DNA-binding domain"/>
    <property type="match status" value="1"/>
</dbReference>
<feature type="region of interest" description="Disordered" evidence="3">
    <location>
        <begin position="38"/>
        <end position="74"/>
    </location>
</feature>
<feature type="region of interest" description="Disordered" evidence="3">
    <location>
        <begin position="580"/>
        <end position="632"/>
    </location>
</feature>
<dbReference type="GO" id="GO:0005634">
    <property type="term" value="C:nucleus"/>
    <property type="evidence" value="ECO:0007669"/>
    <property type="project" value="UniProtKB-SubCell"/>
</dbReference>
<feature type="transmembrane region" description="Helical" evidence="4">
    <location>
        <begin position="654"/>
        <end position="673"/>
    </location>
</feature>
<proteinExistence type="predicted"/>
<dbReference type="PANTHER" id="PTHR37534">
    <property type="entry name" value="TRANSCRIPTIONAL ACTIVATOR PROTEIN UGA3"/>
    <property type="match status" value="1"/>
</dbReference>
<dbReference type="PROSITE" id="PS50048">
    <property type="entry name" value="ZN2_CY6_FUNGAL_2"/>
    <property type="match status" value="1"/>
</dbReference>
<comment type="caution">
    <text evidence="6">The sequence shown here is derived from an EMBL/GenBank/DDBJ whole genome shotgun (WGS) entry which is preliminary data.</text>
</comment>
<dbReference type="GO" id="GO:0008270">
    <property type="term" value="F:zinc ion binding"/>
    <property type="evidence" value="ECO:0007669"/>
    <property type="project" value="InterPro"/>
</dbReference>
<dbReference type="PANTHER" id="PTHR37534:SF38">
    <property type="entry name" value="ZN(2)-C6 FUNGAL-TYPE DOMAIN-CONTAINING PROTEIN"/>
    <property type="match status" value="1"/>
</dbReference>
<dbReference type="PROSITE" id="PS00463">
    <property type="entry name" value="ZN2_CY6_FUNGAL_1"/>
    <property type="match status" value="1"/>
</dbReference>
<protein>
    <recommendedName>
        <fullName evidence="5">Zn(2)-C6 fungal-type domain-containing protein</fullName>
    </recommendedName>
</protein>
<dbReference type="Pfam" id="PF00172">
    <property type="entry name" value="Zn_clus"/>
    <property type="match status" value="1"/>
</dbReference>
<accession>A0A9P7SVC9</accession>
<evidence type="ECO:0000313" key="6">
    <source>
        <dbReference type="EMBL" id="KAG5999090.1"/>
    </source>
</evidence>
<dbReference type="AlphaFoldDB" id="A0A9P7SVC9"/>
<dbReference type="CDD" id="cd00067">
    <property type="entry name" value="GAL4"/>
    <property type="match status" value="1"/>
</dbReference>
<dbReference type="InterPro" id="IPR001138">
    <property type="entry name" value="Zn2Cys6_DnaBD"/>
</dbReference>
<dbReference type="EMBL" id="SRPW01001791">
    <property type="protein sequence ID" value="KAG5999090.1"/>
    <property type="molecule type" value="Genomic_DNA"/>
</dbReference>
<dbReference type="GO" id="GO:0000981">
    <property type="term" value="F:DNA-binding transcription factor activity, RNA polymerase II-specific"/>
    <property type="evidence" value="ECO:0007669"/>
    <property type="project" value="InterPro"/>
</dbReference>
<dbReference type="Pfam" id="PF11951">
    <property type="entry name" value="Fungal_trans_2"/>
    <property type="match status" value="2"/>
</dbReference>
<reference evidence="6" key="1">
    <citation type="journal article" date="2020" name="bioRxiv">
        <title>Whole genome comparisons of ergot fungi reveals the divergence and evolution of species within the genus Claviceps are the result of varying mechanisms driving genome evolution and host range expansion.</title>
        <authorList>
            <person name="Wyka S.A."/>
            <person name="Mondo S.J."/>
            <person name="Liu M."/>
            <person name="Dettman J."/>
            <person name="Nalam V."/>
            <person name="Broders K.D."/>
        </authorList>
    </citation>
    <scope>NUCLEOTIDE SEQUENCE</scope>
    <source>
        <strain evidence="6">CCC 602</strain>
    </source>
</reference>
<feature type="compositionally biased region" description="Low complexity" evidence="3">
    <location>
        <begin position="62"/>
        <end position="74"/>
    </location>
</feature>
<sequence>MAKNVVWSSNRAISPDDEAWDGTMLSSPSTTKFAWKDLTSVEPPPTGQLSPMSSGIDTLMDSSSAPTSAHSAPSSCADSWSNGYGDLEEGNVDSIDRDYRWEHGQIDSINVPKMEPAEDDVKLTDVTAIMPIRLNTAHGIMEGKQKRPRGRPRKIPATATVSTTKITKGRSKSGCITCRKRKKKCDEAKPRCMNCEKNAVVCEGYHEKQIWRSGKERANEERMQQDLQPAVTIQPIFHAVETVEDMILWKHYTTHLSNVLTVEGEAKNAFKDILLPLANQHQGLMHSILAVSSKHIDLDSPYGSKVLSDNPAATRESLQQRGDYHHEEALKRLCKDMESPASKDDPTYATEVAAQYGQVLCLLLQTRVEGNARDEHRVHLQAYQGLVQHSPPENEAFHSFITEFFQYHIFADELLWYPGSGSIRLSSENLLRHVSIATPRLIGVSDGLFGCLSQITSLRDVIRENMAASTEPAVEYTSLYRAAEIDAAIRNWTPRWSPGDSRHRVGPLYKQMMWIYLYRTIYPPSRSASPTRPSAFATGPFSLNQSLVIGIQRRSSMNSSLGSSAIPSIMSPSQINVAFQQARSCPSSRNSSRTSSMHETDSVPIMSDISESSPRQLSPPSATRRRSGQEDGRITIAVDESLTILESFKPSDPAQTLLLVPCIIIGTACFNVLQRQRLRAIIRVVRGYTGLRNCDRVTELLEEVWSRMDHGDWIAVWDWQYTAKSLGLRFLCA</sequence>
<comment type="subcellular location">
    <subcellularLocation>
        <location evidence="1">Nucleus</location>
    </subcellularLocation>
</comment>
<evidence type="ECO:0000259" key="5">
    <source>
        <dbReference type="PROSITE" id="PS50048"/>
    </source>
</evidence>
<dbReference type="Gene3D" id="4.10.240.10">
    <property type="entry name" value="Zn(2)-C6 fungal-type DNA-binding domain"/>
    <property type="match status" value="1"/>
</dbReference>
<organism evidence="6 7">
    <name type="scientific">Claviceps pusilla</name>
    <dbReference type="NCBI Taxonomy" id="123648"/>
    <lineage>
        <taxon>Eukaryota</taxon>
        <taxon>Fungi</taxon>
        <taxon>Dikarya</taxon>
        <taxon>Ascomycota</taxon>
        <taxon>Pezizomycotina</taxon>
        <taxon>Sordariomycetes</taxon>
        <taxon>Hypocreomycetidae</taxon>
        <taxon>Hypocreales</taxon>
        <taxon>Clavicipitaceae</taxon>
        <taxon>Claviceps</taxon>
    </lineage>
</organism>
<dbReference type="Proteomes" id="UP000748025">
    <property type="component" value="Unassembled WGS sequence"/>
</dbReference>
<evidence type="ECO:0000256" key="4">
    <source>
        <dbReference type="SAM" id="Phobius"/>
    </source>
</evidence>
<dbReference type="GO" id="GO:0045944">
    <property type="term" value="P:positive regulation of transcription by RNA polymerase II"/>
    <property type="evidence" value="ECO:0007669"/>
    <property type="project" value="TreeGrafter"/>
</dbReference>
<feature type="compositionally biased region" description="Low complexity" evidence="3">
    <location>
        <begin position="583"/>
        <end position="595"/>
    </location>
</feature>
<dbReference type="InterPro" id="IPR036864">
    <property type="entry name" value="Zn2-C6_fun-type_DNA-bd_sf"/>
</dbReference>
<evidence type="ECO:0000256" key="3">
    <source>
        <dbReference type="SAM" id="MobiDB-lite"/>
    </source>
</evidence>
<dbReference type="InterPro" id="IPR021858">
    <property type="entry name" value="Fun_TF"/>
</dbReference>
<dbReference type="OrthoDB" id="5333823at2759"/>
<feature type="region of interest" description="Disordered" evidence="3">
    <location>
        <begin position="143"/>
        <end position="164"/>
    </location>
</feature>
<feature type="compositionally biased region" description="Polar residues" evidence="3">
    <location>
        <begin position="47"/>
        <end position="56"/>
    </location>
</feature>
<keyword evidence="4" id="KW-1133">Transmembrane helix</keyword>
<keyword evidence="7" id="KW-1185">Reference proteome</keyword>
<keyword evidence="4" id="KW-0472">Membrane</keyword>
<dbReference type="SMART" id="SM00066">
    <property type="entry name" value="GAL4"/>
    <property type="match status" value="1"/>
</dbReference>
<evidence type="ECO:0000256" key="1">
    <source>
        <dbReference type="ARBA" id="ARBA00004123"/>
    </source>
</evidence>
<feature type="compositionally biased region" description="Polar residues" evidence="3">
    <location>
        <begin position="609"/>
        <end position="621"/>
    </location>
</feature>
<gene>
    <name evidence="6" type="ORF">E4U43_002287</name>
</gene>
<keyword evidence="4" id="KW-0812">Transmembrane</keyword>
<evidence type="ECO:0000256" key="2">
    <source>
        <dbReference type="ARBA" id="ARBA00023242"/>
    </source>
</evidence>